<evidence type="ECO:0000313" key="6">
    <source>
        <dbReference type="EMBL" id="OMJ65667.1"/>
    </source>
</evidence>
<organism evidence="6 7">
    <name type="scientific">Stentor coeruleus</name>
    <dbReference type="NCBI Taxonomy" id="5963"/>
    <lineage>
        <taxon>Eukaryota</taxon>
        <taxon>Sar</taxon>
        <taxon>Alveolata</taxon>
        <taxon>Ciliophora</taxon>
        <taxon>Postciliodesmatophora</taxon>
        <taxon>Heterotrichea</taxon>
        <taxon>Heterotrichida</taxon>
        <taxon>Stentoridae</taxon>
        <taxon>Stentor</taxon>
    </lineage>
</organism>
<keyword evidence="7" id="KW-1185">Reference proteome</keyword>
<evidence type="ECO:0000256" key="2">
    <source>
        <dbReference type="PIRSR" id="PIRSR000097-1"/>
    </source>
</evidence>
<evidence type="ECO:0000313" key="7">
    <source>
        <dbReference type="Proteomes" id="UP000187209"/>
    </source>
</evidence>
<feature type="active site" description="Proton donor" evidence="2">
    <location>
        <position position="47"/>
    </location>
</feature>
<dbReference type="InterPro" id="IPR036812">
    <property type="entry name" value="NAD(P)_OxRdtase_dom_sf"/>
</dbReference>
<dbReference type="Pfam" id="PF00248">
    <property type="entry name" value="Aldo_ket_red"/>
    <property type="match status" value="1"/>
</dbReference>
<dbReference type="CDD" id="cd19071">
    <property type="entry name" value="AKR_AKR1-5-like"/>
    <property type="match status" value="1"/>
</dbReference>
<dbReference type="AlphaFoldDB" id="A0A1R2AMB9"/>
<proteinExistence type="predicted"/>
<keyword evidence="1" id="KW-0560">Oxidoreductase</keyword>
<dbReference type="InterPro" id="IPR020471">
    <property type="entry name" value="AKR"/>
</dbReference>
<reference evidence="6 7" key="1">
    <citation type="submission" date="2016-11" db="EMBL/GenBank/DDBJ databases">
        <title>The macronuclear genome of Stentor coeruleus: a giant cell with tiny introns.</title>
        <authorList>
            <person name="Slabodnick M."/>
            <person name="Ruby J.G."/>
            <person name="Reiff S.B."/>
            <person name="Swart E.C."/>
            <person name="Gosai S."/>
            <person name="Prabakaran S."/>
            <person name="Witkowska E."/>
            <person name="Larue G.E."/>
            <person name="Fisher S."/>
            <person name="Freeman R.M."/>
            <person name="Gunawardena J."/>
            <person name="Chu W."/>
            <person name="Stover N.A."/>
            <person name="Gregory B.D."/>
            <person name="Nowacki M."/>
            <person name="Derisi J."/>
            <person name="Roy S.W."/>
            <person name="Marshall W.F."/>
            <person name="Sood P."/>
        </authorList>
    </citation>
    <scope>NUCLEOTIDE SEQUENCE [LARGE SCALE GENOMIC DNA]</scope>
    <source>
        <strain evidence="6">WM001</strain>
    </source>
</reference>
<dbReference type="PANTHER" id="PTHR11732">
    <property type="entry name" value="ALDO/KETO REDUCTASE"/>
    <property type="match status" value="1"/>
</dbReference>
<dbReference type="OrthoDB" id="416253at2759"/>
<accession>A0A1R2AMB9</accession>
<feature type="binding site" evidence="3">
    <location>
        <position position="107"/>
    </location>
    <ligand>
        <name>substrate</name>
    </ligand>
</feature>
<evidence type="ECO:0000256" key="4">
    <source>
        <dbReference type="PIRSR" id="PIRSR000097-3"/>
    </source>
</evidence>
<dbReference type="GO" id="GO:0016616">
    <property type="term" value="F:oxidoreductase activity, acting on the CH-OH group of donors, NAD or NADP as acceptor"/>
    <property type="evidence" value="ECO:0007669"/>
    <property type="project" value="UniProtKB-ARBA"/>
</dbReference>
<dbReference type="EMBL" id="MPUH01002005">
    <property type="protein sequence ID" value="OMJ65667.1"/>
    <property type="molecule type" value="Genomic_DNA"/>
</dbReference>
<name>A0A1R2AMB9_9CILI</name>
<dbReference type="FunFam" id="3.20.20.100:FF:000002">
    <property type="entry name" value="2,5-diketo-D-gluconic acid reductase A"/>
    <property type="match status" value="1"/>
</dbReference>
<dbReference type="InterPro" id="IPR023210">
    <property type="entry name" value="NADP_OxRdtase_dom"/>
</dbReference>
<dbReference type="Proteomes" id="UP000187209">
    <property type="component" value="Unassembled WGS sequence"/>
</dbReference>
<feature type="domain" description="NADP-dependent oxidoreductase" evidence="5">
    <location>
        <begin position="20"/>
        <end position="285"/>
    </location>
</feature>
<evidence type="ECO:0000256" key="1">
    <source>
        <dbReference type="ARBA" id="ARBA00023002"/>
    </source>
</evidence>
<dbReference type="Gene3D" id="3.20.20.100">
    <property type="entry name" value="NADP-dependent oxidoreductase domain"/>
    <property type="match status" value="1"/>
</dbReference>
<comment type="caution">
    <text evidence="6">The sequence shown here is derived from an EMBL/GenBank/DDBJ whole genome shotgun (WGS) entry which is preliminary data.</text>
</comment>
<sequence length="305" mass="35381">MEVTLNNGTKMPMVIFGTFDIKPEEVKSSLQGAIATGYTHIDAAAVYRNEAEIGEALSEIFASGITSRDKLFITTKVWPSKFRNIREACLNSLKRLKLDYVDQYLLHWPIAIEYDEQEPPLLIPGQVVLDRYPLYKAWEQMEALVQEGLVKSIGVSNWTVALLNDMFGYAKILPVTNQFEINPYNSKKELVEFCLQHNIIPVAYRVIYRPAPTPQFPFQKCILDDPLIVRLSEKYNKTSAQILLRWCLMRNCALVVKTVTQHRMKENYECQNFTLENEDFEDINAMPFEGEYNDTYQLFRIHLFK</sequence>
<dbReference type="PRINTS" id="PR00069">
    <property type="entry name" value="ALDKETRDTASE"/>
</dbReference>
<dbReference type="SUPFAM" id="SSF51430">
    <property type="entry name" value="NAD(P)-linked oxidoreductase"/>
    <property type="match status" value="1"/>
</dbReference>
<dbReference type="PIRSF" id="PIRSF000097">
    <property type="entry name" value="AKR"/>
    <property type="match status" value="1"/>
</dbReference>
<feature type="site" description="Lowers pKa of active site Tyr" evidence="4">
    <location>
        <position position="76"/>
    </location>
</feature>
<evidence type="ECO:0000259" key="5">
    <source>
        <dbReference type="Pfam" id="PF00248"/>
    </source>
</evidence>
<gene>
    <name evidence="6" type="ORF">SteCoe_37819</name>
</gene>
<evidence type="ECO:0000256" key="3">
    <source>
        <dbReference type="PIRSR" id="PIRSR000097-2"/>
    </source>
</evidence>
<protein>
    <recommendedName>
        <fullName evidence="5">NADP-dependent oxidoreductase domain-containing protein</fullName>
    </recommendedName>
</protein>